<dbReference type="InterPro" id="IPR017907">
    <property type="entry name" value="Znf_RING_CS"/>
</dbReference>
<protein>
    <recommendedName>
        <fullName evidence="17">E3 ubiquitin-protein ligase TRIM71</fullName>
        <ecNumber evidence="5">2.3.2.27</ecNumber>
    </recommendedName>
    <alternativeName>
        <fullName evidence="20">Protein lin-41 homolog</fullName>
    </alternativeName>
    <alternativeName>
        <fullName evidence="18">RING-type E3 ubiquitin transferase TRIM71</fullName>
    </alternativeName>
    <alternativeName>
        <fullName evidence="19">Tripartite motif-containing protein 71</fullName>
    </alternativeName>
</protein>
<reference evidence="27" key="5">
    <citation type="submission" date="2025-09" db="UniProtKB">
        <authorList>
            <consortium name="Ensembl"/>
        </authorList>
    </citation>
    <scope>IDENTIFICATION</scope>
</reference>
<dbReference type="GO" id="GO:0008270">
    <property type="term" value="F:zinc ion binding"/>
    <property type="evidence" value="ECO:0007669"/>
    <property type="project" value="UniProtKB-KW"/>
</dbReference>
<dbReference type="InterPro" id="IPR050952">
    <property type="entry name" value="TRIM-NHL_E3_ligases"/>
</dbReference>
<dbReference type="SMART" id="SM00184">
    <property type="entry name" value="RING"/>
    <property type="match status" value="1"/>
</dbReference>
<keyword evidence="14" id="KW-0694">RNA-binding</keyword>
<comment type="pathway">
    <text evidence="3">Protein modification; protein ubiquitination.</text>
</comment>
<evidence type="ECO:0000259" key="26">
    <source>
        <dbReference type="PROSITE" id="PS50119"/>
    </source>
</evidence>
<evidence type="ECO:0000256" key="18">
    <source>
        <dbReference type="ARBA" id="ARBA00041679"/>
    </source>
</evidence>
<keyword evidence="6" id="KW-0217">Developmental protein</keyword>
<dbReference type="CDD" id="cd14954">
    <property type="entry name" value="NHL_TRIM71_like"/>
    <property type="match status" value="1"/>
</dbReference>
<evidence type="ECO:0000256" key="13">
    <source>
        <dbReference type="ARBA" id="ARBA00022833"/>
    </source>
</evidence>
<reference evidence="28" key="1">
    <citation type="journal article" date="2014" name="Science">
        <title>Nonhuman genetics. Genomic basis for the convergent evolution of electric organs.</title>
        <authorList>
            <person name="Gallant J.R."/>
            <person name="Traeger L.L."/>
            <person name="Volkening J.D."/>
            <person name="Moffett H."/>
            <person name="Chen P.H."/>
            <person name="Novina C.D."/>
            <person name="Phillips G.N.Jr."/>
            <person name="Anand R."/>
            <person name="Wells G.B."/>
            <person name="Pinch M."/>
            <person name="Guth R."/>
            <person name="Unguez G.A."/>
            <person name="Albert J.S."/>
            <person name="Zakon H.H."/>
            <person name="Samanta M.P."/>
            <person name="Sussman M.R."/>
        </authorList>
    </citation>
    <scope>NUCLEOTIDE SEQUENCE [LARGE SCALE GENOMIC DNA]</scope>
</reference>
<dbReference type="GO" id="GO:0031047">
    <property type="term" value="P:regulatory ncRNA-mediated gene silencing"/>
    <property type="evidence" value="ECO:0007669"/>
    <property type="project" value="UniProtKB-KW"/>
</dbReference>
<dbReference type="PROSITE" id="PS51125">
    <property type="entry name" value="NHL"/>
    <property type="match status" value="6"/>
</dbReference>
<dbReference type="InterPro" id="IPR001841">
    <property type="entry name" value="Znf_RING"/>
</dbReference>
<feature type="repeat" description="NHL" evidence="23">
    <location>
        <begin position="724"/>
        <end position="767"/>
    </location>
</feature>
<dbReference type="InterPro" id="IPR013083">
    <property type="entry name" value="Znf_RING/FYVE/PHD"/>
</dbReference>
<evidence type="ECO:0000256" key="22">
    <source>
        <dbReference type="PROSITE-ProRule" id="PRU00087"/>
    </source>
</evidence>
<evidence type="ECO:0000313" key="27">
    <source>
        <dbReference type="Ensembl" id="ENSEEEP00000025678.2"/>
    </source>
</evidence>
<dbReference type="GO" id="GO:0000209">
    <property type="term" value="P:protein polyubiquitination"/>
    <property type="evidence" value="ECO:0007669"/>
    <property type="project" value="TreeGrafter"/>
</dbReference>
<feature type="repeat" description="Filamin" evidence="22">
    <location>
        <begin position="432"/>
        <end position="523"/>
    </location>
</feature>
<dbReference type="PROSITE" id="PS50089">
    <property type="entry name" value="ZF_RING_2"/>
    <property type="match status" value="1"/>
</dbReference>
<dbReference type="EC" id="2.3.2.27" evidence="5"/>
<feature type="domain" description="RING-type" evidence="25">
    <location>
        <begin position="24"/>
        <end position="90"/>
    </location>
</feature>
<evidence type="ECO:0000256" key="1">
    <source>
        <dbReference type="ARBA" id="ARBA00000900"/>
    </source>
</evidence>
<organism evidence="27 28">
    <name type="scientific">Electrophorus electricus</name>
    <name type="common">Electric eel</name>
    <name type="synonym">Gymnotus electricus</name>
    <dbReference type="NCBI Taxonomy" id="8005"/>
    <lineage>
        <taxon>Eukaryota</taxon>
        <taxon>Metazoa</taxon>
        <taxon>Chordata</taxon>
        <taxon>Craniata</taxon>
        <taxon>Vertebrata</taxon>
        <taxon>Euteleostomi</taxon>
        <taxon>Actinopterygii</taxon>
        <taxon>Neopterygii</taxon>
        <taxon>Teleostei</taxon>
        <taxon>Ostariophysi</taxon>
        <taxon>Gymnotiformes</taxon>
        <taxon>Gymnotoidei</taxon>
        <taxon>Gymnotidae</taxon>
        <taxon>Electrophorus</taxon>
    </lineage>
</organism>
<dbReference type="GeneTree" id="ENSGT00940000159099"/>
<dbReference type="Gene3D" id="2.120.10.30">
    <property type="entry name" value="TolB, C-terminal domain"/>
    <property type="match status" value="2"/>
</dbReference>
<evidence type="ECO:0000256" key="5">
    <source>
        <dbReference type="ARBA" id="ARBA00012483"/>
    </source>
</evidence>
<feature type="coiled-coil region" evidence="24">
    <location>
        <begin position="279"/>
        <end position="335"/>
    </location>
</feature>
<feature type="repeat" description="NHL" evidence="23">
    <location>
        <begin position="677"/>
        <end position="720"/>
    </location>
</feature>
<name>A0A4W4FNQ0_ELEEL</name>
<dbReference type="PANTHER" id="PTHR24104:SF55">
    <property type="entry name" value="E3 UBIQUITIN-PROTEIN LIGASE TRIM71"/>
    <property type="match status" value="1"/>
</dbReference>
<keyword evidence="10" id="KW-0677">Repeat</keyword>
<feature type="repeat" description="NHL" evidence="23">
    <location>
        <begin position="583"/>
        <end position="626"/>
    </location>
</feature>
<dbReference type="FunFam" id="2.120.10.30:FF:000025">
    <property type="entry name" value="E3 ubiquitin-protein ligase TRIM71"/>
    <property type="match status" value="1"/>
</dbReference>
<dbReference type="Pfam" id="PF00630">
    <property type="entry name" value="Filamin"/>
    <property type="match status" value="1"/>
</dbReference>
<evidence type="ECO:0000256" key="2">
    <source>
        <dbReference type="ARBA" id="ARBA00004201"/>
    </source>
</evidence>
<gene>
    <name evidence="27" type="primary">TRIM71</name>
</gene>
<feature type="repeat" description="NHL" evidence="23">
    <location>
        <begin position="771"/>
        <end position="811"/>
    </location>
</feature>
<dbReference type="InterPro" id="IPR017868">
    <property type="entry name" value="Filamin/ABP280_repeat-like"/>
</dbReference>
<evidence type="ECO:0000256" key="16">
    <source>
        <dbReference type="ARBA" id="ARBA00023158"/>
    </source>
</evidence>
<dbReference type="Gene3D" id="3.30.160.60">
    <property type="entry name" value="Classic Zinc Finger"/>
    <property type="match status" value="1"/>
</dbReference>
<dbReference type="PROSITE" id="PS00518">
    <property type="entry name" value="ZF_RING_1"/>
    <property type="match status" value="1"/>
</dbReference>
<dbReference type="Proteomes" id="UP000314983">
    <property type="component" value="Chromosome 1"/>
</dbReference>
<comment type="catalytic activity">
    <reaction evidence="1">
        <text>S-ubiquitinyl-[E2 ubiquitin-conjugating enzyme]-L-cysteine + [acceptor protein]-L-lysine = [E2 ubiquitin-conjugating enzyme]-L-cysteine + N(6)-ubiquitinyl-[acceptor protein]-L-lysine.</text>
        <dbReference type="EC" id="2.3.2.27"/>
    </reaction>
</comment>
<dbReference type="FunFam" id="2.120.10.30:FF:000013">
    <property type="entry name" value="E3 ubiquitin-protein ligase TRIM71"/>
    <property type="match status" value="1"/>
</dbReference>
<evidence type="ECO:0000256" key="17">
    <source>
        <dbReference type="ARBA" id="ARBA00040205"/>
    </source>
</evidence>
<dbReference type="InterPro" id="IPR014756">
    <property type="entry name" value="Ig_E-set"/>
</dbReference>
<dbReference type="SUPFAM" id="SSF81296">
    <property type="entry name" value="E set domains"/>
    <property type="match status" value="1"/>
</dbReference>
<dbReference type="STRING" id="8005.ENSEEEP00000025678"/>
<dbReference type="PANTHER" id="PTHR24104">
    <property type="entry name" value="E3 UBIQUITIN-PROTEIN LIGASE NHLRC1-RELATED"/>
    <property type="match status" value="1"/>
</dbReference>
<dbReference type="Ensembl" id="ENSEEET00000025974.2">
    <property type="protein sequence ID" value="ENSEEEP00000025678.2"/>
    <property type="gene ID" value="ENSEEEG00000012455.2"/>
</dbReference>
<evidence type="ECO:0000256" key="6">
    <source>
        <dbReference type="ARBA" id="ARBA00022473"/>
    </source>
</evidence>
<evidence type="ECO:0000256" key="21">
    <source>
        <dbReference type="PROSITE-ProRule" id="PRU00024"/>
    </source>
</evidence>
<dbReference type="PROSITE" id="PS50119">
    <property type="entry name" value="ZF_BBOX"/>
    <property type="match status" value="2"/>
</dbReference>
<dbReference type="Gene3D" id="2.60.40.10">
    <property type="entry name" value="Immunoglobulins"/>
    <property type="match status" value="1"/>
</dbReference>
<dbReference type="GO" id="GO:0000932">
    <property type="term" value="C:P-body"/>
    <property type="evidence" value="ECO:0007669"/>
    <property type="project" value="UniProtKB-SubCell"/>
</dbReference>
<dbReference type="GO" id="GO:0035198">
    <property type="term" value="F:miRNA binding"/>
    <property type="evidence" value="ECO:0007669"/>
    <property type="project" value="UniProtKB-ARBA"/>
</dbReference>
<reference evidence="28" key="2">
    <citation type="journal article" date="2017" name="Sci. Adv.">
        <title>A tail of two voltages: Proteomic comparison of the three electric organs of the electric eel.</title>
        <authorList>
            <person name="Traeger L.L."/>
            <person name="Sabat G."/>
            <person name="Barrett-Wilt G.A."/>
            <person name="Wells G.B."/>
            <person name="Sussman M.R."/>
        </authorList>
    </citation>
    <scope>NUCLEOTIDE SEQUENCE [LARGE SCALE GENOMIC DNA]</scope>
</reference>
<evidence type="ECO:0000256" key="3">
    <source>
        <dbReference type="ARBA" id="ARBA00004906"/>
    </source>
</evidence>
<evidence type="ECO:0000256" key="24">
    <source>
        <dbReference type="SAM" id="Coils"/>
    </source>
</evidence>
<feature type="domain" description="B box-type" evidence="26">
    <location>
        <begin position="141"/>
        <end position="182"/>
    </location>
</feature>
<evidence type="ECO:0000256" key="7">
    <source>
        <dbReference type="ARBA" id="ARBA00022490"/>
    </source>
</evidence>
<keyword evidence="7" id="KW-0963">Cytoplasm</keyword>
<evidence type="ECO:0000256" key="23">
    <source>
        <dbReference type="PROSITE-ProRule" id="PRU00504"/>
    </source>
</evidence>
<dbReference type="SMART" id="SM00557">
    <property type="entry name" value="IG_FLMN"/>
    <property type="match status" value="1"/>
</dbReference>
<dbReference type="InterPro" id="IPR001258">
    <property type="entry name" value="NHL_repeat"/>
</dbReference>
<feature type="repeat" description="NHL" evidence="23">
    <location>
        <begin position="536"/>
        <end position="579"/>
    </location>
</feature>
<sequence>MISLPRLAHQTQMAYFSHSALETCALCKEPCGESPADSSTSSSSLQILSSSDSATRRLHVLPCLHAFCRQCLENRRSAEEPMKLRCPTCEQTVNMTEGDLDSLPSTNFFLGGLLDAVVAAEKTEKSSQRSERLTDVQHPQCSPCEGNPASSYCLDCQEYLCCNCVRAHQRVRLTKGHFIKWLAEHWYPADRGLDTLGLPLASGFDLNALLLTSLQHRGGFCQQHENEVYCYFCETCSVPVCQACAVSRHGNHSMACLRDAVLESRALALRLLAEAQQVWQALQLSIEKARELAEQVEKKAMKVHLEVQTVILCHKRALEERESELLWKVERIRQQKAESLCLQVERLQHNLCELDRTVSTVARLLGKGSGGAVRLLWERMVLQLRATQELHGQLQLCDDEHFSFTPPKEALLATLRSLGGLSAGAYGPLCVARGEGLRDARCGERAHFTITANDHEAERRQAGGDPVSATVLGTDGSVSVAEVLDHGDGTYGISYMPQSEGNILVSVLVGDRHVEGSPFSVPVTAGRGYGSLGLLVSTFGSEGDGKGQLCRPWGVAVDADGYVIVADRSNNRVQVFGPDGSFKHAFGSLGSRPGQFDRPAGIACDLHRRIVVADKDNHRVQIFTFQGQFLLTFGEKGSKNGQFNYPWDVAVNSARQILVSDTRNHRVQLFAPDGSFLNKYGFEGTLWKHFDSPRGVTFTREDHLVVTDFNNHRVLVIQPDCWSARFLGSEGTGNGQFMRPQGVAVDWENRIIVADSRNHRVQVFLPDGTFLCKFGTQGDGPGQMDRPSGVAITPEGLIVVVDFGNNRILKF</sequence>
<evidence type="ECO:0000259" key="25">
    <source>
        <dbReference type="PROSITE" id="PS50089"/>
    </source>
</evidence>
<dbReference type="Gene3D" id="3.30.40.10">
    <property type="entry name" value="Zinc/RING finger domain, C3HC4 (zinc finger)"/>
    <property type="match status" value="1"/>
</dbReference>
<dbReference type="SUPFAM" id="SSF57845">
    <property type="entry name" value="B-box zinc-binding domain"/>
    <property type="match status" value="1"/>
</dbReference>
<evidence type="ECO:0000256" key="14">
    <source>
        <dbReference type="ARBA" id="ARBA00022884"/>
    </source>
</evidence>
<evidence type="ECO:0000256" key="10">
    <source>
        <dbReference type="ARBA" id="ARBA00022737"/>
    </source>
</evidence>
<keyword evidence="15 24" id="KW-0175">Coiled coil</keyword>
<dbReference type="FunFam" id="2.120.10.30:FF:000080">
    <property type="entry name" value="E3 ubiquitin-protein ligase TRIM71"/>
    <property type="match status" value="1"/>
</dbReference>
<evidence type="ECO:0000256" key="4">
    <source>
        <dbReference type="ARBA" id="ARBA00008518"/>
    </source>
</evidence>
<dbReference type="InterPro" id="IPR011042">
    <property type="entry name" value="6-blade_b-propeller_TolB-like"/>
</dbReference>
<reference evidence="27" key="3">
    <citation type="submission" date="2020-05" db="EMBL/GenBank/DDBJ databases">
        <title>Electrophorus electricus (electric eel) genome, fEleEle1, primary haplotype.</title>
        <authorList>
            <person name="Myers G."/>
            <person name="Meyer A."/>
            <person name="Fedrigo O."/>
            <person name="Formenti G."/>
            <person name="Rhie A."/>
            <person name="Tracey A."/>
            <person name="Sims Y."/>
            <person name="Jarvis E.D."/>
        </authorList>
    </citation>
    <scope>NUCLEOTIDE SEQUENCE [LARGE SCALE GENOMIC DNA]</scope>
</reference>
<keyword evidence="16" id="KW-0943">RNA-mediated gene silencing</keyword>
<accession>A0A4W4FNQ0</accession>
<keyword evidence="9" id="KW-0479">Metal-binding</keyword>
<reference evidence="27" key="4">
    <citation type="submission" date="2025-08" db="UniProtKB">
        <authorList>
            <consortium name="Ensembl"/>
        </authorList>
    </citation>
    <scope>IDENTIFICATION</scope>
</reference>
<dbReference type="GO" id="GO:0017148">
    <property type="term" value="P:negative regulation of translation"/>
    <property type="evidence" value="ECO:0007669"/>
    <property type="project" value="UniProtKB-ARBA"/>
</dbReference>
<dbReference type="InterPro" id="IPR001298">
    <property type="entry name" value="Filamin/ABP280_rpt"/>
</dbReference>
<dbReference type="AlphaFoldDB" id="A0A4W4FNQ0"/>
<dbReference type="InterPro" id="IPR013783">
    <property type="entry name" value="Ig-like_fold"/>
</dbReference>
<proteinExistence type="inferred from homology"/>
<dbReference type="SMART" id="SM00336">
    <property type="entry name" value="BBOX"/>
    <property type="match status" value="2"/>
</dbReference>
<keyword evidence="8" id="KW-0808">Transferase</keyword>
<keyword evidence="12" id="KW-0833">Ubl conjugation pathway</keyword>
<feature type="repeat" description="NHL" evidence="23">
    <location>
        <begin position="630"/>
        <end position="673"/>
    </location>
</feature>
<comment type="similarity">
    <text evidence="4">Belongs to the TRIM/RBCC family.</text>
</comment>
<evidence type="ECO:0000256" key="12">
    <source>
        <dbReference type="ARBA" id="ARBA00022786"/>
    </source>
</evidence>
<dbReference type="PROSITE" id="PS50194">
    <property type="entry name" value="FILAMIN_REPEAT"/>
    <property type="match status" value="1"/>
</dbReference>
<evidence type="ECO:0000256" key="20">
    <source>
        <dbReference type="ARBA" id="ARBA00043228"/>
    </source>
</evidence>
<evidence type="ECO:0000256" key="11">
    <source>
        <dbReference type="ARBA" id="ARBA00022771"/>
    </source>
</evidence>
<keyword evidence="13" id="KW-0862">Zinc</keyword>
<evidence type="ECO:0000256" key="15">
    <source>
        <dbReference type="ARBA" id="ARBA00023054"/>
    </source>
</evidence>
<comment type="subcellular location">
    <subcellularLocation>
        <location evidence="2">Cytoplasm</location>
        <location evidence="2">P-body</location>
    </subcellularLocation>
</comment>
<dbReference type="Pfam" id="PF01436">
    <property type="entry name" value="NHL"/>
    <property type="match status" value="6"/>
</dbReference>
<feature type="domain" description="B box-type" evidence="26">
    <location>
        <begin position="216"/>
        <end position="257"/>
    </location>
</feature>
<dbReference type="SUPFAM" id="SSF101898">
    <property type="entry name" value="NHL repeat"/>
    <property type="match status" value="1"/>
</dbReference>
<dbReference type="GO" id="GO:0061630">
    <property type="term" value="F:ubiquitin protein ligase activity"/>
    <property type="evidence" value="ECO:0007669"/>
    <property type="project" value="UniProtKB-EC"/>
</dbReference>
<evidence type="ECO:0000313" key="28">
    <source>
        <dbReference type="Proteomes" id="UP000314983"/>
    </source>
</evidence>
<evidence type="ECO:0000256" key="8">
    <source>
        <dbReference type="ARBA" id="ARBA00022679"/>
    </source>
</evidence>
<keyword evidence="28" id="KW-1185">Reference proteome</keyword>
<dbReference type="GO" id="GO:0007399">
    <property type="term" value="P:nervous system development"/>
    <property type="evidence" value="ECO:0007669"/>
    <property type="project" value="UniProtKB-ARBA"/>
</dbReference>
<dbReference type="GO" id="GO:0043161">
    <property type="term" value="P:proteasome-mediated ubiquitin-dependent protein catabolic process"/>
    <property type="evidence" value="ECO:0007669"/>
    <property type="project" value="TreeGrafter"/>
</dbReference>
<dbReference type="InterPro" id="IPR000315">
    <property type="entry name" value="Znf_B-box"/>
</dbReference>
<evidence type="ECO:0000256" key="9">
    <source>
        <dbReference type="ARBA" id="ARBA00022723"/>
    </source>
</evidence>
<keyword evidence="11 21" id="KW-0863">Zinc-finger</keyword>
<dbReference type="Pfam" id="PF00643">
    <property type="entry name" value="zf-B_box"/>
    <property type="match status" value="2"/>
</dbReference>
<dbReference type="SUPFAM" id="SSF57850">
    <property type="entry name" value="RING/U-box"/>
    <property type="match status" value="1"/>
</dbReference>
<evidence type="ECO:0000256" key="19">
    <source>
        <dbReference type="ARBA" id="ARBA00042007"/>
    </source>
</evidence>
<dbReference type="OMA" id="DDKNMPI"/>